<gene>
    <name evidence="1" type="ORF">WN48_02589</name>
</gene>
<reference evidence="1 2" key="1">
    <citation type="submission" date="2015-07" db="EMBL/GenBank/DDBJ databases">
        <title>The genome of Eufriesea mexicana.</title>
        <authorList>
            <person name="Pan H."/>
            <person name="Kapheim K."/>
        </authorList>
    </citation>
    <scope>NUCLEOTIDE SEQUENCE [LARGE SCALE GENOMIC DNA]</scope>
    <source>
        <strain evidence="1">0111107269</strain>
        <tissue evidence="1">Whole body</tissue>
    </source>
</reference>
<dbReference type="Proteomes" id="UP000250275">
    <property type="component" value="Unassembled WGS sequence"/>
</dbReference>
<organism evidence="1 2">
    <name type="scientific">Eufriesea mexicana</name>
    <dbReference type="NCBI Taxonomy" id="516756"/>
    <lineage>
        <taxon>Eukaryota</taxon>
        <taxon>Metazoa</taxon>
        <taxon>Ecdysozoa</taxon>
        <taxon>Arthropoda</taxon>
        <taxon>Hexapoda</taxon>
        <taxon>Insecta</taxon>
        <taxon>Pterygota</taxon>
        <taxon>Neoptera</taxon>
        <taxon>Endopterygota</taxon>
        <taxon>Hymenoptera</taxon>
        <taxon>Apocrita</taxon>
        <taxon>Aculeata</taxon>
        <taxon>Apoidea</taxon>
        <taxon>Anthophila</taxon>
        <taxon>Apidae</taxon>
        <taxon>Eufriesea</taxon>
    </lineage>
</organism>
<evidence type="ECO:0000313" key="2">
    <source>
        <dbReference type="Proteomes" id="UP000250275"/>
    </source>
</evidence>
<accession>A0A310SQ13</accession>
<name>A0A310SQ13_9HYME</name>
<evidence type="ECO:0000313" key="1">
    <source>
        <dbReference type="EMBL" id="OAD61273.1"/>
    </source>
</evidence>
<dbReference type="AlphaFoldDB" id="A0A310SQ13"/>
<protein>
    <submittedName>
        <fullName evidence="1">Uncharacterized protein</fullName>
    </submittedName>
</protein>
<keyword evidence="2" id="KW-1185">Reference proteome</keyword>
<sequence length="87" mass="9885">MLKEEQRSLVSDRCWTRVSEADATTIRSCIARRSSLTVLHGYRGRLVTPRLRGIGRECNGRSLDTSICRWQLHQGIPGGPCRNLGYR</sequence>
<proteinExistence type="predicted"/>
<dbReference type="EMBL" id="KQ760243">
    <property type="protein sequence ID" value="OAD61273.1"/>
    <property type="molecule type" value="Genomic_DNA"/>
</dbReference>